<name>A0A426Y2B1_ENSVE</name>
<reference evidence="1 2" key="1">
    <citation type="journal article" date="2014" name="Agronomy (Basel)">
        <title>A Draft Genome Sequence for Ensete ventricosum, the Drought-Tolerant Tree Against Hunger.</title>
        <authorList>
            <person name="Harrison J."/>
            <person name="Moore K.A."/>
            <person name="Paszkiewicz K."/>
            <person name="Jones T."/>
            <person name="Grant M."/>
            <person name="Ambacheew D."/>
            <person name="Muzemil S."/>
            <person name="Studholme D.J."/>
        </authorList>
    </citation>
    <scope>NUCLEOTIDE SEQUENCE [LARGE SCALE GENOMIC DNA]</scope>
</reference>
<gene>
    <name evidence="1" type="ORF">B296_00051066</name>
</gene>
<protein>
    <submittedName>
        <fullName evidence="1">Uncharacterized protein</fullName>
    </submittedName>
</protein>
<sequence length="109" mass="12301">MLRVGRRRCTGSTTLCARATGGARRGLSRTNWGVLRRRSGALRFEIRKNAETRDLTVLYGGFLSRQIEELRFEIGKRRNSTAERRDRTILYVGGGGWGGYAPSEWIAPL</sequence>
<evidence type="ECO:0000313" key="1">
    <source>
        <dbReference type="EMBL" id="RRT45909.1"/>
    </source>
</evidence>
<evidence type="ECO:0000313" key="2">
    <source>
        <dbReference type="Proteomes" id="UP000287651"/>
    </source>
</evidence>
<dbReference type="EMBL" id="AMZH03015527">
    <property type="protein sequence ID" value="RRT45909.1"/>
    <property type="molecule type" value="Genomic_DNA"/>
</dbReference>
<organism evidence="1 2">
    <name type="scientific">Ensete ventricosum</name>
    <name type="common">Abyssinian banana</name>
    <name type="synonym">Musa ensete</name>
    <dbReference type="NCBI Taxonomy" id="4639"/>
    <lineage>
        <taxon>Eukaryota</taxon>
        <taxon>Viridiplantae</taxon>
        <taxon>Streptophyta</taxon>
        <taxon>Embryophyta</taxon>
        <taxon>Tracheophyta</taxon>
        <taxon>Spermatophyta</taxon>
        <taxon>Magnoliopsida</taxon>
        <taxon>Liliopsida</taxon>
        <taxon>Zingiberales</taxon>
        <taxon>Musaceae</taxon>
        <taxon>Ensete</taxon>
    </lineage>
</organism>
<comment type="caution">
    <text evidence="1">The sequence shown here is derived from an EMBL/GenBank/DDBJ whole genome shotgun (WGS) entry which is preliminary data.</text>
</comment>
<accession>A0A426Y2B1</accession>
<dbReference type="Proteomes" id="UP000287651">
    <property type="component" value="Unassembled WGS sequence"/>
</dbReference>
<proteinExistence type="predicted"/>
<dbReference type="AlphaFoldDB" id="A0A426Y2B1"/>